<dbReference type="SUPFAM" id="SSF51101">
    <property type="entry name" value="Mannose-binding lectins"/>
    <property type="match status" value="1"/>
</dbReference>
<evidence type="ECO:0000313" key="1">
    <source>
        <dbReference type="EMBL" id="KAI5082861.1"/>
    </source>
</evidence>
<dbReference type="InterPro" id="IPR036404">
    <property type="entry name" value="Jacalin-like_lectin_dom_sf"/>
</dbReference>
<accession>A0A9D4VAE4</accession>
<gene>
    <name evidence="1" type="ORF">GOP47_0002604</name>
</gene>
<dbReference type="EMBL" id="JABFUD020000002">
    <property type="protein sequence ID" value="KAI5082861.1"/>
    <property type="molecule type" value="Genomic_DNA"/>
</dbReference>
<sequence>MTNLFTPPYMQPVQYAGGFMGSDTSFRISRESEGKVLKRIQVFRRARSISAISFWLTGDTTTYAYGDPSRSESSTFEFSEGERIIRLELQENFSLTRAIINVGRIRFQTSRWRDFEFGMSVPATGKVITVNVGSGVCVGLRGNVALAAINMLGFMFLRPIESVRLYSLEYPTISSSTITPIILEELPGTIKNDDEEPLHWVLAGSRQFVTSSTWKTQSANDEAGLVSYLRNDAIPINVILGIDTPKLVPTGPAGASTTFGWETVRTFPSSNQVQGSIADFTVSTDEYSVWCHISDTLAPAQSLITKRAALVGEANINNLQCSARIQVITENSSLPFATFTFPVQVLYSARAHSDVQILI</sequence>
<dbReference type="Gene3D" id="2.100.10.30">
    <property type="entry name" value="Jacalin-like lectin domain"/>
    <property type="match status" value="1"/>
</dbReference>
<dbReference type="AlphaFoldDB" id="A0A9D4VAE4"/>
<organism evidence="1 2">
    <name type="scientific">Adiantum capillus-veneris</name>
    <name type="common">Maidenhair fern</name>
    <dbReference type="NCBI Taxonomy" id="13818"/>
    <lineage>
        <taxon>Eukaryota</taxon>
        <taxon>Viridiplantae</taxon>
        <taxon>Streptophyta</taxon>
        <taxon>Embryophyta</taxon>
        <taxon>Tracheophyta</taxon>
        <taxon>Polypodiopsida</taxon>
        <taxon>Polypodiidae</taxon>
        <taxon>Polypodiales</taxon>
        <taxon>Pteridineae</taxon>
        <taxon>Pteridaceae</taxon>
        <taxon>Vittarioideae</taxon>
        <taxon>Adiantum</taxon>
    </lineage>
</organism>
<keyword evidence="2" id="KW-1185">Reference proteome</keyword>
<evidence type="ECO:0000313" key="2">
    <source>
        <dbReference type="Proteomes" id="UP000886520"/>
    </source>
</evidence>
<name>A0A9D4VAE4_ADICA</name>
<reference evidence="1" key="1">
    <citation type="submission" date="2021-01" db="EMBL/GenBank/DDBJ databases">
        <title>Adiantum capillus-veneris genome.</title>
        <authorList>
            <person name="Fang Y."/>
            <person name="Liao Q."/>
        </authorList>
    </citation>
    <scope>NUCLEOTIDE SEQUENCE</scope>
    <source>
        <strain evidence="1">H3</strain>
        <tissue evidence="1">Leaf</tissue>
    </source>
</reference>
<protein>
    <submittedName>
        <fullName evidence="1">Uncharacterized protein</fullName>
    </submittedName>
</protein>
<proteinExistence type="predicted"/>
<dbReference type="Proteomes" id="UP000886520">
    <property type="component" value="Chromosome 3"/>
</dbReference>
<comment type="caution">
    <text evidence="1">The sequence shown here is derived from an EMBL/GenBank/DDBJ whole genome shotgun (WGS) entry which is preliminary data.</text>
</comment>